<dbReference type="InterPro" id="IPR044016">
    <property type="entry name" value="Big_13"/>
</dbReference>
<evidence type="ECO:0000313" key="2">
    <source>
        <dbReference type="EMBL" id="MEO3957788.1"/>
    </source>
</evidence>
<organism evidence="2 3">
    <name type="scientific">Chromobacterium piscinae</name>
    <dbReference type="NCBI Taxonomy" id="686831"/>
    <lineage>
        <taxon>Bacteria</taxon>
        <taxon>Pseudomonadati</taxon>
        <taxon>Pseudomonadota</taxon>
        <taxon>Betaproteobacteria</taxon>
        <taxon>Neisseriales</taxon>
        <taxon>Chromobacteriaceae</taxon>
        <taxon>Chromobacterium</taxon>
    </lineage>
</organism>
<feature type="domain" description="Bacterial Ig-like" evidence="1">
    <location>
        <begin position="2"/>
        <end position="38"/>
    </location>
</feature>
<proteinExistence type="predicted"/>
<feature type="non-terminal residue" evidence="2">
    <location>
        <position position="100"/>
    </location>
</feature>
<keyword evidence="3" id="KW-1185">Reference proteome</keyword>
<feature type="non-terminal residue" evidence="2">
    <location>
        <position position="1"/>
    </location>
</feature>
<dbReference type="EMBL" id="JBDQQU010000462">
    <property type="protein sequence ID" value="MEO3957788.1"/>
    <property type="molecule type" value="Genomic_DNA"/>
</dbReference>
<reference evidence="2 3" key="1">
    <citation type="submission" date="2024-05" db="EMBL/GenBank/DDBJ databases">
        <authorList>
            <person name="De Oliveira J.P."/>
            <person name="Noriler S.A."/>
            <person name="De Oliveira A.G."/>
            <person name="Sipoli D.S."/>
        </authorList>
    </citation>
    <scope>NUCLEOTIDE SEQUENCE [LARGE SCALE GENOMIC DNA]</scope>
    <source>
        <strain evidence="2 3">LABIM186</strain>
    </source>
</reference>
<dbReference type="RefSeq" id="WP_347788228.1">
    <property type="nucleotide sequence ID" value="NZ_JBDQQU010000462.1"/>
</dbReference>
<accession>A0ABV0HCG9</accession>
<dbReference type="Proteomes" id="UP001438292">
    <property type="component" value="Unassembled WGS sequence"/>
</dbReference>
<dbReference type="Gene3D" id="3.30.420.430">
    <property type="match status" value="1"/>
</dbReference>
<name>A0ABV0HCG9_9NEIS</name>
<protein>
    <submittedName>
        <fullName evidence="2">Ig-like domain-containing protein</fullName>
    </submittedName>
</protein>
<dbReference type="Pfam" id="PF19077">
    <property type="entry name" value="Big_13"/>
    <property type="match status" value="1"/>
</dbReference>
<gene>
    <name evidence="2" type="ORF">ABH309_25420</name>
</gene>
<evidence type="ECO:0000313" key="3">
    <source>
        <dbReference type="Proteomes" id="UP001438292"/>
    </source>
</evidence>
<evidence type="ECO:0000259" key="1">
    <source>
        <dbReference type="Pfam" id="PF19077"/>
    </source>
</evidence>
<sequence>SGNWSVTTIALSNGNHSMTVSVTDAAGNVSLATPAFNLNIQAGLPPATVSLEAIDDSGSPLLPLANGASTQDTTPILSGLATAGALVTLFSNGDALGSVT</sequence>
<comment type="caution">
    <text evidence="2">The sequence shown here is derived from an EMBL/GenBank/DDBJ whole genome shotgun (WGS) entry which is preliminary data.</text>
</comment>